<keyword evidence="11 19" id="KW-0560">Oxidoreductase</keyword>
<proteinExistence type="inferred from homology"/>
<comment type="catalytic activity">
    <reaction evidence="14">
        <text>5,6-dihydrouridine(47) in tRNA + NAD(+) = uridine(47) in tRNA + NADH + H(+)</text>
        <dbReference type="Rhea" id="RHEA:53364"/>
        <dbReference type="Rhea" id="RHEA-COMP:13539"/>
        <dbReference type="Rhea" id="RHEA-COMP:13540"/>
        <dbReference type="ChEBI" id="CHEBI:15378"/>
        <dbReference type="ChEBI" id="CHEBI:57540"/>
        <dbReference type="ChEBI" id="CHEBI:57945"/>
        <dbReference type="ChEBI" id="CHEBI:65315"/>
        <dbReference type="ChEBI" id="CHEBI:74443"/>
        <dbReference type="EC" id="1.3.1.89"/>
    </reaction>
    <physiologicalReaction direction="right-to-left" evidence="14">
        <dbReference type="Rhea" id="RHEA:53366"/>
    </physiologicalReaction>
</comment>
<organism evidence="22 23">
    <name type="scientific">Littorina saxatilis</name>
    <dbReference type="NCBI Taxonomy" id="31220"/>
    <lineage>
        <taxon>Eukaryota</taxon>
        <taxon>Metazoa</taxon>
        <taxon>Spiralia</taxon>
        <taxon>Lophotrochozoa</taxon>
        <taxon>Mollusca</taxon>
        <taxon>Gastropoda</taxon>
        <taxon>Caenogastropoda</taxon>
        <taxon>Littorinimorpha</taxon>
        <taxon>Littorinoidea</taxon>
        <taxon>Littorinidae</taxon>
        <taxon>Littorina</taxon>
    </lineage>
</organism>
<feature type="compositionally biased region" description="Basic and acidic residues" evidence="20">
    <location>
        <begin position="88"/>
        <end position="98"/>
    </location>
</feature>
<keyword evidence="9 18" id="KW-0862">Zinc</keyword>
<dbReference type="GO" id="GO:0003723">
    <property type="term" value="F:RNA binding"/>
    <property type="evidence" value="ECO:0007669"/>
    <property type="project" value="TreeGrafter"/>
</dbReference>
<reference evidence="22 23" key="1">
    <citation type="submission" date="2024-02" db="EMBL/GenBank/DDBJ databases">
        <title>Chromosome-scale genome assembly of the rough periwinkle Littorina saxatilis.</title>
        <authorList>
            <person name="De Jode A."/>
            <person name="Faria R."/>
            <person name="Formenti G."/>
            <person name="Sims Y."/>
            <person name="Smith T.P."/>
            <person name="Tracey A."/>
            <person name="Wood J.M.D."/>
            <person name="Zagrodzka Z.B."/>
            <person name="Johannesson K."/>
            <person name="Butlin R.K."/>
            <person name="Leder E.H."/>
        </authorList>
    </citation>
    <scope>NUCLEOTIDE SEQUENCE [LARGE SCALE GENOMIC DNA]</scope>
    <source>
        <strain evidence="22">Snail1</strain>
        <tissue evidence="22">Muscle</tissue>
    </source>
</reference>
<comment type="similarity">
    <text evidence="19">Belongs to the dus family. Dus3 subfamily.</text>
</comment>
<evidence type="ECO:0000256" key="4">
    <source>
        <dbReference type="ARBA" id="ARBA00022664"/>
    </source>
</evidence>
<evidence type="ECO:0000313" key="22">
    <source>
        <dbReference type="EMBL" id="KAK7110317.1"/>
    </source>
</evidence>
<comment type="function">
    <text evidence="13">Catalyzes the synthesis of dihydrouridine, a modified base, in various RNAs, such as tRNAs, mRNAs and some long non-coding RNAs (lncRNAs). Mainly modifies the uridine in position 47 (U47) in the D-loop of most cytoplasmic tRNAs. Also able to mediate the formation of dihydrouridine in some mRNAs, thereby regulating their translation.</text>
</comment>
<comment type="caution">
    <text evidence="22">The sequence shown here is derived from an EMBL/GenBank/DDBJ whole genome shotgun (WGS) entry which is preliminary data.</text>
</comment>
<dbReference type="GO" id="GO:0102265">
    <property type="term" value="F:tRNA-dihydrouridine47 synthase activity"/>
    <property type="evidence" value="ECO:0007669"/>
    <property type="project" value="UniProtKB-EC"/>
</dbReference>
<evidence type="ECO:0000256" key="20">
    <source>
        <dbReference type="SAM" id="MobiDB-lite"/>
    </source>
</evidence>
<dbReference type="Gene3D" id="4.10.1000.10">
    <property type="entry name" value="Zinc finger, CCCH-type"/>
    <property type="match status" value="1"/>
</dbReference>
<keyword evidence="3 19" id="KW-0288">FMN</keyword>
<sequence>MAAVAEEPMPSLQGAADGTETAEKSCGLQDDEAKPSAPTRRPGVAAIKAEFLVSNHTPRLASAYLSSDSKSKMQLSEAESNPAGAEAGVKRTAEDSDKISSGADNTQHPNKKIKLKGRNKQRPVTFKANDSQKVCPAVLAEQECRFGEKCKFCHDVATFMKDKPEDIGPECYNFKTFGRCPYGLACRFAQQHIDSGFKNITDQELFDKMAAQPPVKNTLTKDLQHLLWKKKYDFSKANKIVDGYYDELRKRQNGEETKPSSAGEKVPSSSSETAHPVDCDVDEENVRLRPAEKKIIDFSNKLYLAPLTTVGNLPFRRLCKSFGADVTCGEMAMATNLLQGQQSEWALLKRHHTEDIFGVQICGAFPDSLTKCAQLLQEQTSMDFLDINCGCPIDLFFKKGEGCALMGKATKFENIVGCMNSVLDVPLTVKMRTGISDNKNIAHNLIPRLRNAGVSLVTLHGRSREQRYTRSADWDYIKTCAQAAAPMPLFGNGDILSFEDANLHKEASGVSGLMIARGALIKPWIFTEIKEQRHWDISSSERLDMLRSFCNYGLVHWGSDTKGVENTRRFLLEWLSFLCRYIPVGVLEHPPQRINDRPPHYQGRNDLETLMASQNCGDWIKISEMLLGPVPPQFIFLPKHKANAYQ</sequence>
<evidence type="ECO:0000259" key="21">
    <source>
        <dbReference type="PROSITE" id="PS50103"/>
    </source>
</evidence>
<evidence type="ECO:0000256" key="12">
    <source>
        <dbReference type="ARBA" id="ARBA00023027"/>
    </source>
</evidence>
<evidence type="ECO:0000256" key="6">
    <source>
        <dbReference type="ARBA" id="ARBA00022723"/>
    </source>
</evidence>
<evidence type="ECO:0000256" key="13">
    <source>
        <dbReference type="ARBA" id="ARBA00045365"/>
    </source>
</evidence>
<evidence type="ECO:0000256" key="18">
    <source>
        <dbReference type="PROSITE-ProRule" id="PRU00723"/>
    </source>
</evidence>
<evidence type="ECO:0000256" key="16">
    <source>
        <dbReference type="ARBA" id="ARBA00049447"/>
    </source>
</evidence>
<comment type="catalytic activity">
    <reaction evidence="15">
        <text>a 5,6-dihydrouridine in mRNA + NAD(+) = a uridine in mRNA + NADH + H(+)</text>
        <dbReference type="Rhea" id="RHEA:69851"/>
        <dbReference type="Rhea" id="RHEA-COMP:14658"/>
        <dbReference type="Rhea" id="RHEA-COMP:17789"/>
        <dbReference type="ChEBI" id="CHEBI:15378"/>
        <dbReference type="ChEBI" id="CHEBI:57540"/>
        <dbReference type="ChEBI" id="CHEBI:57945"/>
        <dbReference type="ChEBI" id="CHEBI:65315"/>
        <dbReference type="ChEBI" id="CHEBI:74443"/>
    </reaction>
    <physiologicalReaction direction="right-to-left" evidence="15">
        <dbReference type="Rhea" id="RHEA:69853"/>
    </physiologicalReaction>
</comment>
<dbReference type="PANTHER" id="PTHR45846">
    <property type="entry name" value="TRNA-DIHYDROURIDINE(47) SYNTHASE [NAD(P)(+)]-LIKE"/>
    <property type="match status" value="1"/>
</dbReference>
<dbReference type="PROSITE" id="PS50103">
    <property type="entry name" value="ZF_C3H1"/>
    <property type="match status" value="2"/>
</dbReference>
<gene>
    <name evidence="22" type="ORF">V1264_014211</name>
</gene>
<dbReference type="InterPro" id="IPR035587">
    <property type="entry name" value="DUS-like_FMN-bd"/>
</dbReference>
<feature type="zinc finger region" description="C3H1-type" evidence="18">
    <location>
        <begin position="170"/>
        <end position="195"/>
    </location>
</feature>
<dbReference type="EC" id="1.3.1.-" evidence="19"/>
<keyword evidence="7" id="KW-0677">Repeat</keyword>
<feature type="compositionally biased region" description="Polar residues" evidence="20">
    <location>
        <begin position="65"/>
        <end position="79"/>
    </location>
</feature>
<dbReference type="SUPFAM" id="SSF51395">
    <property type="entry name" value="FMN-linked oxidoreductases"/>
    <property type="match status" value="1"/>
</dbReference>
<feature type="zinc finger region" description="C3H1-type" evidence="18">
    <location>
        <begin position="129"/>
        <end position="157"/>
    </location>
</feature>
<evidence type="ECO:0000256" key="8">
    <source>
        <dbReference type="ARBA" id="ARBA00022771"/>
    </source>
</evidence>
<protein>
    <recommendedName>
        <fullName evidence="19">tRNA-dihydrouridine(47) synthase [NAD(P)(+)]</fullName>
        <ecNumber evidence="19">1.3.1.-</ecNumber>
    </recommendedName>
    <alternativeName>
        <fullName evidence="19">tRNA-dihydrouridine synthase 3</fullName>
    </alternativeName>
</protein>
<evidence type="ECO:0000256" key="10">
    <source>
        <dbReference type="ARBA" id="ARBA00022857"/>
    </source>
</evidence>
<dbReference type="AlphaFoldDB" id="A0AAN9BRC9"/>
<feature type="region of interest" description="Disordered" evidence="20">
    <location>
        <begin position="1"/>
        <end position="42"/>
    </location>
</feature>
<dbReference type="Gene3D" id="3.20.20.70">
    <property type="entry name" value="Aldolase class I"/>
    <property type="match status" value="1"/>
</dbReference>
<evidence type="ECO:0000256" key="5">
    <source>
        <dbReference type="ARBA" id="ARBA00022694"/>
    </source>
</evidence>
<dbReference type="GO" id="GO:0006397">
    <property type="term" value="P:mRNA processing"/>
    <property type="evidence" value="ECO:0007669"/>
    <property type="project" value="UniProtKB-KW"/>
</dbReference>
<evidence type="ECO:0000256" key="14">
    <source>
        <dbReference type="ARBA" id="ARBA00048266"/>
    </source>
</evidence>
<comment type="catalytic activity">
    <reaction evidence="16">
        <text>a 5,6-dihydrouridine in mRNA + NADP(+) = a uridine in mRNA + NADPH + H(+)</text>
        <dbReference type="Rhea" id="RHEA:69855"/>
        <dbReference type="Rhea" id="RHEA-COMP:14658"/>
        <dbReference type="Rhea" id="RHEA-COMP:17789"/>
        <dbReference type="ChEBI" id="CHEBI:15378"/>
        <dbReference type="ChEBI" id="CHEBI:57783"/>
        <dbReference type="ChEBI" id="CHEBI:58349"/>
        <dbReference type="ChEBI" id="CHEBI:65315"/>
        <dbReference type="ChEBI" id="CHEBI:74443"/>
    </reaction>
    <physiologicalReaction direction="right-to-left" evidence="16">
        <dbReference type="Rhea" id="RHEA:69857"/>
    </physiologicalReaction>
</comment>
<feature type="region of interest" description="Disordered" evidence="20">
    <location>
        <begin position="251"/>
        <end position="283"/>
    </location>
</feature>
<dbReference type="Pfam" id="PF25585">
    <property type="entry name" value="zf-CCCH_DUS3L"/>
    <property type="match status" value="2"/>
</dbReference>
<feature type="domain" description="C3H1-type" evidence="21">
    <location>
        <begin position="170"/>
        <end position="195"/>
    </location>
</feature>
<evidence type="ECO:0000256" key="9">
    <source>
        <dbReference type="ARBA" id="ARBA00022833"/>
    </source>
</evidence>
<dbReference type="GO" id="GO:0050660">
    <property type="term" value="F:flavin adenine dinucleotide binding"/>
    <property type="evidence" value="ECO:0007669"/>
    <property type="project" value="UniProtKB-UniRule"/>
</dbReference>
<dbReference type="PANTHER" id="PTHR45846:SF1">
    <property type="entry name" value="TRNA-DIHYDROURIDINE(47) SYNTHASE [NAD(P)(+)]-LIKE"/>
    <property type="match status" value="1"/>
</dbReference>
<evidence type="ECO:0000256" key="17">
    <source>
        <dbReference type="ARBA" id="ARBA00049513"/>
    </source>
</evidence>
<dbReference type="FunFam" id="3.20.20.70:FF:000067">
    <property type="entry name" value="tRNA-dihydrouridine(47) synthase [NAD(P)(+)]"/>
    <property type="match status" value="1"/>
</dbReference>
<dbReference type="InterPro" id="IPR013785">
    <property type="entry name" value="Aldolase_TIM"/>
</dbReference>
<keyword evidence="10" id="KW-0521">NADP</keyword>
<dbReference type="Pfam" id="PF01207">
    <property type="entry name" value="Dus"/>
    <property type="match status" value="1"/>
</dbReference>
<feature type="domain" description="C3H1-type" evidence="21">
    <location>
        <begin position="129"/>
        <end position="157"/>
    </location>
</feature>
<evidence type="ECO:0000256" key="15">
    <source>
        <dbReference type="ARBA" id="ARBA00048342"/>
    </source>
</evidence>
<keyword evidence="8 18" id="KW-0863">Zinc-finger</keyword>
<dbReference type="EMBL" id="JBAMIC010000003">
    <property type="protein sequence ID" value="KAK7110317.1"/>
    <property type="molecule type" value="Genomic_DNA"/>
</dbReference>
<evidence type="ECO:0000256" key="7">
    <source>
        <dbReference type="ARBA" id="ARBA00022737"/>
    </source>
</evidence>
<keyword evidence="2 19" id="KW-0285">Flavoprotein</keyword>
<evidence type="ECO:0000256" key="11">
    <source>
        <dbReference type="ARBA" id="ARBA00023002"/>
    </source>
</evidence>
<dbReference type="FunFam" id="4.10.1000.10:FF:000029">
    <property type="entry name" value="tRNA-dihydrouridine(47) synthase [NAD(P)(+)]"/>
    <property type="match status" value="1"/>
</dbReference>
<keyword evidence="6 18" id="KW-0479">Metal-binding</keyword>
<dbReference type="Proteomes" id="UP001374579">
    <property type="component" value="Unassembled WGS sequence"/>
</dbReference>
<keyword evidence="23" id="KW-1185">Reference proteome</keyword>
<name>A0AAN9BRC9_9CAEN</name>
<evidence type="ECO:0000256" key="19">
    <source>
        <dbReference type="RuleBase" id="RU291113"/>
    </source>
</evidence>
<dbReference type="CDD" id="cd02801">
    <property type="entry name" value="DUS_like_FMN"/>
    <property type="match status" value="1"/>
</dbReference>
<comment type="cofactor">
    <cofactor evidence="1 19">
        <name>FMN</name>
        <dbReference type="ChEBI" id="CHEBI:58210"/>
    </cofactor>
</comment>
<feature type="region of interest" description="Disordered" evidence="20">
    <location>
        <begin position="65"/>
        <end position="110"/>
    </location>
</feature>
<keyword evidence="4" id="KW-0507">mRNA processing</keyword>
<keyword evidence="12" id="KW-0520">NAD</keyword>
<evidence type="ECO:0000256" key="1">
    <source>
        <dbReference type="ARBA" id="ARBA00001917"/>
    </source>
</evidence>
<evidence type="ECO:0000256" key="3">
    <source>
        <dbReference type="ARBA" id="ARBA00022643"/>
    </source>
</evidence>
<accession>A0AAN9BRC9</accession>
<dbReference type="InterPro" id="IPR000571">
    <property type="entry name" value="Znf_CCCH"/>
</dbReference>
<evidence type="ECO:0000256" key="2">
    <source>
        <dbReference type="ARBA" id="ARBA00022630"/>
    </source>
</evidence>
<evidence type="ECO:0000313" key="23">
    <source>
        <dbReference type="Proteomes" id="UP001374579"/>
    </source>
</evidence>
<keyword evidence="5 19" id="KW-0819">tRNA processing</keyword>
<dbReference type="SMART" id="SM00356">
    <property type="entry name" value="ZnF_C3H1"/>
    <property type="match status" value="2"/>
</dbReference>
<dbReference type="GO" id="GO:0008270">
    <property type="term" value="F:zinc ion binding"/>
    <property type="evidence" value="ECO:0007669"/>
    <property type="project" value="UniProtKB-KW"/>
</dbReference>
<comment type="catalytic activity">
    <reaction evidence="17">
        <text>5,6-dihydrouridine(47) in tRNA + NADP(+) = uridine(47) in tRNA + NADPH + H(+)</text>
        <dbReference type="Rhea" id="RHEA:53360"/>
        <dbReference type="Rhea" id="RHEA-COMP:13539"/>
        <dbReference type="Rhea" id="RHEA-COMP:13540"/>
        <dbReference type="ChEBI" id="CHEBI:15378"/>
        <dbReference type="ChEBI" id="CHEBI:57783"/>
        <dbReference type="ChEBI" id="CHEBI:58349"/>
        <dbReference type="ChEBI" id="CHEBI:65315"/>
        <dbReference type="ChEBI" id="CHEBI:74443"/>
        <dbReference type="EC" id="1.3.1.89"/>
    </reaction>
    <physiologicalReaction direction="right-to-left" evidence="17">
        <dbReference type="Rhea" id="RHEA:53362"/>
    </physiologicalReaction>
</comment>